<dbReference type="EMBL" id="PDXA01000009">
    <property type="protein sequence ID" value="RYN55036.1"/>
    <property type="molecule type" value="Genomic_DNA"/>
</dbReference>
<evidence type="ECO:0000313" key="2">
    <source>
        <dbReference type="Proteomes" id="UP000292402"/>
    </source>
</evidence>
<reference evidence="2" key="1">
    <citation type="journal article" date="2019" name="bioRxiv">
        <title>Genomics, evolutionary history and diagnostics of the Alternaria alternata species group including apple and Asian pear pathotypes.</title>
        <authorList>
            <person name="Armitage A.D."/>
            <person name="Cockerton H.M."/>
            <person name="Sreenivasaprasad S."/>
            <person name="Woodhall J.W."/>
            <person name="Lane C.R."/>
            <person name="Harrison R.J."/>
            <person name="Clarkson J.P."/>
        </authorList>
    </citation>
    <scope>NUCLEOTIDE SEQUENCE [LARGE SCALE GENOMIC DNA]</scope>
    <source>
        <strain evidence="2">FERA 1082</strain>
    </source>
</reference>
<comment type="caution">
    <text evidence="1">The sequence shown here is derived from an EMBL/GenBank/DDBJ whole genome shotgun (WGS) entry which is preliminary data.</text>
</comment>
<name>A0A4V1WNM5_9PLEO</name>
<accession>A0A4V1WNM5</accession>
<gene>
    <name evidence="1" type="ORF">AA0114_g3604</name>
</gene>
<dbReference type="AlphaFoldDB" id="A0A4V1WNM5"/>
<protein>
    <recommendedName>
        <fullName evidence="3">Heterokaryon incompatibility domain-containing protein</fullName>
    </recommendedName>
</protein>
<evidence type="ECO:0008006" key="3">
    <source>
        <dbReference type="Google" id="ProtNLM"/>
    </source>
</evidence>
<evidence type="ECO:0000313" key="1">
    <source>
        <dbReference type="EMBL" id="RYN55036.1"/>
    </source>
</evidence>
<proteinExistence type="predicted"/>
<dbReference type="Proteomes" id="UP000292402">
    <property type="component" value="Unassembled WGS sequence"/>
</dbReference>
<organism evidence="1 2">
    <name type="scientific">Alternaria tenuissima</name>
    <dbReference type="NCBI Taxonomy" id="119927"/>
    <lineage>
        <taxon>Eukaryota</taxon>
        <taxon>Fungi</taxon>
        <taxon>Dikarya</taxon>
        <taxon>Ascomycota</taxon>
        <taxon>Pezizomycotina</taxon>
        <taxon>Dothideomycetes</taxon>
        <taxon>Pleosporomycetidae</taxon>
        <taxon>Pleosporales</taxon>
        <taxon>Pleosporineae</taxon>
        <taxon>Pleosporaceae</taxon>
        <taxon>Alternaria</taxon>
        <taxon>Alternaria sect. Alternaria</taxon>
        <taxon>Alternaria alternata complex</taxon>
    </lineage>
</organism>
<sequence length="638" mass="72197">MRDTSWDTPYIHGKDQEGDETLGLHNFESTLTVFLDNQKVEFSPEEFLHEAWTQGFDTPCTACKENFDLAAEPPVRLLGLGQHVDVTDPLKQDLPPLCVQNYHLRCLKASSIRYIPVSHPWHSSVAEAYALRTFNAKAAQTCYEAPLRTLMAVQRRFGPDCLLWHDYISIPQWHNEFRGTVILPQIFKIFEASGSSILHLGQLPPPEIVREPTLDVINRYNDGLQHFFNAHLFSRLWPIVEFDKAGEAYIMSNEYGIVEPKFTTFVKEILDATTVESTPTSVENLTSLQWINHLPLFIRERQKNKCFGYVFDMIADLGCRSFRDKFIGAAELLGIPDYPTELPVDVQDACLWLAKRQIQNNDLSGLLLRPSQEPLHAKANWLKGHQSIVPNMWGWGVEIQPAKKLPQIQGHSVCLDFHYVGNVTHDLTWGPSADLSSDSSSNELHDLLLETQESAESLVRRLETIDPHTLIRSDHVNNGSRAPSLHFRVSNSKFILRTLHYLFDRTIQGRRDEQPANLSGLYDDVMYLLALSASAPAPELEHFESFGLSKLHQELCGLSESHLVSVSCPDCRTQSSFRAQLWQQPTADTRLYLVPKLTYQYTAAGGIGVLLDKGHIIGRSRFCAAPCNCNHEVTVTIT</sequence>